<dbReference type="Proteomes" id="UP000541444">
    <property type="component" value="Unassembled WGS sequence"/>
</dbReference>
<dbReference type="EMBL" id="JACGCM010002254">
    <property type="protein sequence ID" value="KAF6142583.1"/>
    <property type="molecule type" value="Genomic_DNA"/>
</dbReference>
<evidence type="ECO:0000313" key="2">
    <source>
        <dbReference type="Proteomes" id="UP000541444"/>
    </source>
</evidence>
<protein>
    <submittedName>
        <fullName evidence="1">Uncharacterized protein</fullName>
    </submittedName>
</protein>
<sequence>QIDSSLLNAFVSKVGVPNNVNNRNGAARLLKNARNRLRYHRLNTTKKLHLQYLIRRQLKRSSLINVMQRIVKQMPNKKLILDYIILKNQIFMLI</sequence>
<comment type="caution">
    <text evidence="1">The sequence shown here is derived from an EMBL/GenBank/DDBJ whole genome shotgun (WGS) entry which is preliminary data.</text>
</comment>
<feature type="non-terminal residue" evidence="1">
    <location>
        <position position="1"/>
    </location>
</feature>
<name>A0A7J7LIX8_9MAGN</name>
<dbReference type="AlphaFoldDB" id="A0A7J7LIX8"/>
<keyword evidence="2" id="KW-1185">Reference proteome</keyword>
<gene>
    <name evidence="1" type="ORF">GIB67_039547</name>
</gene>
<organism evidence="1 2">
    <name type="scientific">Kingdonia uniflora</name>
    <dbReference type="NCBI Taxonomy" id="39325"/>
    <lineage>
        <taxon>Eukaryota</taxon>
        <taxon>Viridiplantae</taxon>
        <taxon>Streptophyta</taxon>
        <taxon>Embryophyta</taxon>
        <taxon>Tracheophyta</taxon>
        <taxon>Spermatophyta</taxon>
        <taxon>Magnoliopsida</taxon>
        <taxon>Ranunculales</taxon>
        <taxon>Circaeasteraceae</taxon>
        <taxon>Kingdonia</taxon>
    </lineage>
</organism>
<evidence type="ECO:0000313" key="1">
    <source>
        <dbReference type="EMBL" id="KAF6142583.1"/>
    </source>
</evidence>
<proteinExistence type="predicted"/>
<reference evidence="1 2" key="1">
    <citation type="journal article" date="2020" name="IScience">
        <title>Genome Sequencing of the Endangered Kingdonia uniflora (Circaeasteraceae, Ranunculales) Reveals Potential Mechanisms of Evolutionary Specialization.</title>
        <authorList>
            <person name="Sun Y."/>
            <person name="Deng T."/>
            <person name="Zhang A."/>
            <person name="Moore M.J."/>
            <person name="Landis J.B."/>
            <person name="Lin N."/>
            <person name="Zhang H."/>
            <person name="Zhang X."/>
            <person name="Huang J."/>
            <person name="Zhang X."/>
            <person name="Sun H."/>
            <person name="Wang H."/>
        </authorList>
    </citation>
    <scope>NUCLEOTIDE SEQUENCE [LARGE SCALE GENOMIC DNA]</scope>
    <source>
        <strain evidence="1">TB1705</strain>
        <tissue evidence="1">Leaf</tissue>
    </source>
</reference>
<accession>A0A7J7LIX8</accession>